<dbReference type="RefSeq" id="WP_342882376.1">
    <property type="nucleotide sequence ID" value="NZ_JBBMQS010000011.1"/>
</dbReference>
<dbReference type="SUPFAM" id="SSF103481">
    <property type="entry name" value="Multidrug resistance efflux transporter EmrE"/>
    <property type="match status" value="1"/>
</dbReference>
<dbReference type="PANTHER" id="PTHR22911">
    <property type="entry name" value="ACYL-MALONYL CONDENSING ENZYME-RELATED"/>
    <property type="match status" value="1"/>
</dbReference>
<evidence type="ECO:0000313" key="4">
    <source>
        <dbReference type="Proteomes" id="UP001461163"/>
    </source>
</evidence>
<keyword evidence="4" id="KW-1185">Reference proteome</keyword>
<feature type="transmembrane region" description="Helical" evidence="1">
    <location>
        <begin position="41"/>
        <end position="63"/>
    </location>
</feature>
<accession>A0ABU9SZ01</accession>
<feature type="transmembrane region" description="Helical" evidence="1">
    <location>
        <begin position="98"/>
        <end position="120"/>
    </location>
</feature>
<dbReference type="PANTHER" id="PTHR22911:SF79">
    <property type="entry name" value="MOBA-LIKE NTP TRANSFERASE DOMAIN-CONTAINING PROTEIN"/>
    <property type="match status" value="1"/>
</dbReference>
<comment type="caution">
    <text evidence="3">The sequence shown here is derived from an EMBL/GenBank/DDBJ whole genome shotgun (WGS) entry which is preliminary data.</text>
</comment>
<name>A0ABU9SZ01_9ALTE</name>
<dbReference type="InterPro" id="IPR037185">
    <property type="entry name" value="EmrE-like"/>
</dbReference>
<feature type="transmembrane region" description="Helical" evidence="1">
    <location>
        <begin position="206"/>
        <end position="225"/>
    </location>
</feature>
<dbReference type="EMBL" id="JBBMQS010000011">
    <property type="protein sequence ID" value="MEM5499092.1"/>
    <property type="molecule type" value="Genomic_DNA"/>
</dbReference>
<feature type="transmembrane region" description="Helical" evidence="1">
    <location>
        <begin position="132"/>
        <end position="148"/>
    </location>
</feature>
<keyword evidence="1" id="KW-0812">Transmembrane</keyword>
<dbReference type="Pfam" id="PF00892">
    <property type="entry name" value="EamA"/>
    <property type="match status" value="2"/>
</dbReference>
<organism evidence="3 4">
    <name type="scientific">Paraglaciecola mesophila</name>
    <dbReference type="NCBI Taxonomy" id="197222"/>
    <lineage>
        <taxon>Bacteria</taxon>
        <taxon>Pseudomonadati</taxon>
        <taxon>Pseudomonadota</taxon>
        <taxon>Gammaproteobacteria</taxon>
        <taxon>Alteromonadales</taxon>
        <taxon>Alteromonadaceae</taxon>
        <taxon>Paraglaciecola</taxon>
    </lineage>
</organism>
<protein>
    <submittedName>
        <fullName evidence="3">EamA family transporter</fullName>
    </submittedName>
</protein>
<gene>
    <name evidence="3" type="ORF">WNY77_16900</name>
</gene>
<keyword evidence="1" id="KW-1133">Transmembrane helix</keyword>
<proteinExistence type="predicted"/>
<evidence type="ECO:0000313" key="3">
    <source>
        <dbReference type="EMBL" id="MEM5499092.1"/>
    </source>
</evidence>
<feature type="transmembrane region" description="Helical" evidence="1">
    <location>
        <begin position="174"/>
        <end position="194"/>
    </location>
</feature>
<feature type="domain" description="EamA" evidence="2">
    <location>
        <begin position="174"/>
        <end position="304"/>
    </location>
</feature>
<sequence length="326" mass="34252">MLAMRCGFTQYQNGAMAILFAAVLWGTTGVAASFAPDISPLGIGAFAMGVGGMMQAALAHRKLKANLANLLQQKALLLLSALALAIYPLAFYSSMRMAGVAVGTVVSIASAPLFAALLECLFSKALHLTKRWLISVLIGLFGIALLAYREPQASALATDVAVNLQQQAAQQRQLWGIALGLLAGLTYAFYSWAARSMIDSGVHSQAAMGSIFGLGAMLLLPSLFFTGDNLFSSPANALVSLYMAVIPMTLGYFAFGYGLRHVKASSASLLTLMEPVVAAILAVLIIGEVISPMGWFGMLLIMLCLIAQATEKPPGVPVAIERSATT</sequence>
<dbReference type="Proteomes" id="UP001461163">
    <property type="component" value="Unassembled WGS sequence"/>
</dbReference>
<evidence type="ECO:0000259" key="2">
    <source>
        <dbReference type="Pfam" id="PF00892"/>
    </source>
</evidence>
<feature type="transmembrane region" description="Helical" evidence="1">
    <location>
        <begin position="75"/>
        <end position="92"/>
    </location>
</feature>
<feature type="domain" description="EamA" evidence="2">
    <location>
        <begin position="14"/>
        <end position="147"/>
    </location>
</feature>
<keyword evidence="1" id="KW-0472">Membrane</keyword>
<dbReference type="InterPro" id="IPR000620">
    <property type="entry name" value="EamA_dom"/>
</dbReference>
<reference evidence="3 4" key="1">
    <citation type="submission" date="2024-03" db="EMBL/GenBank/DDBJ databases">
        <title>Community enrichment and isolation of bacterial strains for fucoidan degradation.</title>
        <authorList>
            <person name="Sichert A."/>
        </authorList>
    </citation>
    <scope>NUCLEOTIDE SEQUENCE [LARGE SCALE GENOMIC DNA]</scope>
    <source>
        <strain evidence="3 4">AS12</strain>
    </source>
</reference>
<feature type="transmembrane region" description="Helical" evidence="1">
    <location>
        <begin position="237"/>
        <end position="255"/>
    </location>
</feature>
<evidence type="ECO:0000256" key="1">
    <source>
        <dbReference type="SAM" id="Phobius"/>
    </source>
</evidence>